<evidence type="ECO:0000256" key="5">
    <source>
        <dbReference type="ARBA" id="ARBA00023242"/>
    </source>
</evidence>
<evidence type="ECO:0000313" key="7">
    <source>
        <dbReference type="EMBL" id="KAL0949570.1"/>
    </source>
</evidence>
<evidence type="ECO:0000256" key="2">
    <source>
        <dbReference type="ARBA" id="ARBA00011038"/>
    </source>
</evidence>
<dbReference type="InterPro" id="IPR007832">
    <property type="entry name" value="RNA_pol_Rpc34"/>
</dbReference>
<keyword evidence="3" id="KW-0240">DNA-directed RNA polymerase</keyword>
<organism evidence="7 8">
    <name type="scientific">Hohenbuehelia grisea</name>
    <dbReference type="NCBI Taxonomy" id="104357"/>
    <lineage>
        <taxon>Eukaryota</taxon>
        <taxon>Fungi</taxon>
        <taxon>Dikarya</taxon>
        <taxon>Basidiomycota</taxon>
        <taxon>Agaricomycotina</taxon>
        <taxon>Agaricomycetes</taxon>
        <taxon>Agaricomycetidae</taxon>
        <taxon>Agaricales</taxon>
        <taxon>Pleurotineae</taxon>
        <taxon>Pleurotaceae</taxon>
        <taxon>Hohenbuehelia</taxon>
    </lineage>
</organism>
<feature type="compositionally biased region" description="Low complexity" evidence="6">
    <location>
        <begin position="386"/>
        <end position="399"/>
    </location>
</feature>
<evidence type="ECO:0000256" key="4">
    <source>
        <dbReference type="ARBA" id="ARBA00023163"/>
    </source>
</evidence>
<feature type="region of interest" description="Disordered" evidence="6">
    <location>
        <begin position="261"/>
        <end position="427"/>
    </location>
</feature>
<comment type="similarity">
    <text evidence="2">Belongs to the eukaryotic RPC34/RPC39 RNA polymerase subunit family.</text>
</comment>
<dbReference type="InterPro" id="IPR036390">
    <property type="entry name" value="WH_DNA-bd_sf"/>
</dbReference>
<dbReference type="EMBL" id="JASNQZ010000012">
    <property type="protein sequence ID" value="KAL0949570.1"/>
    <property type="molecule type" value="Genomic_DNA"/>
</dbReference>
<keyword evidence="8" id="KW-1185">Reference proteome</keyword>
<proteinExistence type="inferred from homology"/>
<evidence type="ECO:0000256" key="3">
    <source>
        <dbReference type="ARBA" id="ARBA00022478"/>
    </source>
</evidence>
<name>A0ABR3J334_9AGAR</name>
<evidence type="ECO:0008006" key="9">
    <source>
        <dbReference type="Google" id="ProtNLM"/>
    </source>
</evidence>
<feature type="compositionally biased region" description="Basic residues" evidence="6">
    <location>
        <begin position="408"/>
        <end position="417"/>
    </location>
</feature>
<dbReference type="InterPro" id="IPR036388">
    <property type="entry name" value="WH-like_DNA-bd_sf"/>
</dbReference>
<dbReference type="PANTHER" id="PTHR12780">
    <property type="entry name" value="RNA POLYMERASE III DNA DIRECTED , 39KD SUBUNIT-RELATED"/>
    <property type="match status" value="1"/>
</dbReference>
<protein>
    <recommendedName>
        <fullName evidence="9">DNA-directed RNA polymerase III subunit RPC6</fullName>
    </recommendedName>
</protein>
<reference evidence="8" key="1">
    <citation type="submission" date="2024-06" db="EMBL/GenBank/DDBJ databases">
        <title>Multi-omics analyses provide insights into the biosynthesis of the anticancer antibiotic pleurotin in Hohenbuehelia grisea.</title>
        <authorList>
            <person name="Weaver J.A."/>
            <person name="Alberti F."/>
        </authorList>
    </citation>
    <scope>NUCLEOTIDE SEQUENCE [LARGE SCALE GENOMIC DNA]</scope>
    <source>
        <strain evidence="8">T-177</strain>
    </source>
</reference>
<sequence length="501" mass="55647">MSKRPPNELESKLHQAALSAPKQELSAKQAEALIPNATARQNALNFLLGGGLLKALKTESGSLIFRAVSKGELDATKDLSGEEALVLNHISGARNEGIWTKQLKAKTNLHQTVIDRCIKTLTQKKMIKRVQSVQHPTRKIFMLEHLEPSIALTGGPWYSDSELDTEFIKMLLTACMRFIQDKSYPKRRSQTDQSAFYPISNSPKYPTAQNVRAFLKQSRITETDLTVEHVEMLLNVLVLDGEIEKLPAFGATLWDSSAIADDASDDEDSKPKKKKKRKRDADSDDESSSKSKRKKKRSSADNSDDSDDESEKKSKRSKSKSKKRSRGDDGEDSDDGAKKRKKKKKKRDDDSDDDSSSASSTDSEAERRRKRKKAKKRKKSKKRAASSDSDTASSSSSSESDSEDERARRKRKAKLSKRSPSPDGQLGALEEFALGSANVYRAIKQERLALGWSQAPCAECPSFEFCKPSGPVNPQECVYYGDWLAKPVGGEPAVGTEAPEW</sequence>
<accession>A0ABR3J334</accession>
<gene>
    <name evidence="7" type="ORF">HGRIS_009619</name>
</gene>
<evidence type="ECO:0000256" key="1">
    <source>
        <dbReference type="ARBA" id="ARBA00004123"/>
    </source>
</evidence>
<keyword evidence="4" id="KW-0804">Transcription</keyword>
<dbReference type="Gene3D" id="1.10.10.10">
    <property type="entry name" value="Winged helix-like DNA-binding domain superfamily/Winged helix DNA-binding domain"/>
    <property type="match status" value="1"/>
</dbReference>
<comment type="subcellular location">
    <subcellularLocation>
        <location evidence="1">Nucleus</location>
    </subcellularLocation>
</comment>
<dbReference type="Proteomes" id="UP001556367">
    <property type="component" value="Unassembled WGS sequence"/>
</dbReference>
<keyword evidence="5" id="KW-0539">Nucleus</keyword>
<dbReference type="Pfam" id="PF05158">
    <property type="entry name" value="RNA_pol_Rpc34"/>
    <property type="match status" value="2"/>
</dbReference>
<comment type="caution">
    <text evidence="7">The sequence shown here is derived from an EMBL/GenBank/DDBJ whole genome shotgun (WGS) entry which is preliminary data.</text>
</comment>
<dbReference type="SUPFAM" id="SSF46785">
    <property type="entry name" value="Winged helix' DNA-binding domain"/>
    <property type="match status" value="1"/>
</dbReference>
<dbReference type="InterPro" id="IPR016049">
    <property type="entry name" value="RNA_pol_Rpc34-like"/>
</dbReference>
<feature type="compositionally biased region" description="Basic residues" evidence="6">
    <location>
        <begin position="313"/>
        <end position="325"/>
    </location>
</feature>
<feature type="compositionally biased region" description="Basic residues" evidence="6">
    <location>
        <begin position="368"/>
        <end position="384"/>
    </location>
</feature>
<evidence type="ECO:0000256" key="6">
    <source>
        <dbReference type="SAM" id="MobiDB-lite"/>
    </source>
</evidence>
<evidence type="ECO:0000313" key="8">
    <source>
        <dbReference type="Proteomes" id="UP001556367"/>
    </source>
</evidence>